<accession>A0A1R3GEQ3</accession>
<evidence type="ECO:0000313" key="2">
    <source>
        <dbReference type="Proteomes" id="UP000187203"/>
    </source>
</evidence>
<sequence>MVVGVAESVRGDAYVATGTVFSLCSAEVANEAILGPIKI</sequence>
<dbReference type="AlphaFoldDB" id="A0A1R3GEQ3"/>
<comment type="caution">
    <text evidence="1">The sequence shown here is derived from an EMBL/GenBank/DDBJ whole genome shotgun (WGS) entry which is preliminary data.</text>
</comment>
<proteinExistence type="predicted"/>
<gene>
    <name evidence="1" type="ORF">COLO4_35610</name>
</gene>
<organism evidence="1 2">
    <name type="scientific">Corchorus olitorius</name>
    <dbReference type="NCBI Taxonomy" id="93759"/>
    <lineage>
        <taxon>Eukaryota</taxon>
        <taxon>Viridiplantae</taxon>
        <taxon>Streptophyta</taxon>
        <taxon>Embryophyta</taxon>
        <taxon>Tracheophyta</taxon>
        <taxon>Spermatophyta</taxon>
        <taxon>Magnoliopsida</taxon>
        <taxon>eudicotyledons</taxon>
        <taxon>Gunneridae</taxon>
        <taxon>Pentapetalae</taxon>
        <taxon>rosids</taxon>
        <taxon>malvids</taxon>
        <taxon>Malvales</taxon>
        <taxon>Malvaceae</taxon>
        <taxon>Grewioideae</taxon>
        <taxon>Apeibeae</taxon>
        <taxon>Corchorus</taxon>
    </lineage>
</organism>
<reference evidence="2" key="1">
    <citation type="submission" date="2013-09" db="EMBL/GenBank/DDBJ databases">
        <title>Corchorus olitorius genome sequencing.</title>
        <authorList>
            <person name="Alam M."/>
            <person name="Haque M.S."/>
            <person name="Islam M.S."/>
            <person name="Emdad E.M."/>
            <person name="Islam M.M."/>
            <person name="Ahmed B."/>
            <person name="Halim A."/>
            <person name="Hossen Q.M.M."/>
            <person name="Hossain M.Z."/>
            <person name="Ahmed R."/>
            <person name="Khan M.M."/>
            <person name="Islam R."/>
            <person name="Rashid M.M."/>
            <person name="Khan S.A."/>
            <person name="Rahman M.S."/>
            <person name="Alam M."/>
            <person name="Yahiya A.S."/>
            <person name="Khan M.S."/>
            <person name="Azam M.S."/>
            <person name="Haque T."/>
            <person name="Lashkar M.Z.H."/>
            <person name="Akhand A.I."/>
            <person name="Morshed G."/>
            <person name="Roy S."/>
            <person name="Uddin K.S."/>
            <person name="Rabeya T."/>
            <person name="Hossain A.S."/>
            <person name="Chowdhury A."/>
            <person name="Snigdha A.R."/>
            <person name="Mortoza M.S."/>
            <person name="Matin S.A."/>
            <person name="Hoque S.M.E."/>
            <person name="Islam M.K."/>
            <person name="Roy D.K."/>
            <person name="Haider R."/>
            <person name="Moosa M.M."/>
            <person name="Elias S.M."/>
            <person name="Hasan A.M."/>
            <person name="Jahan S."/>
            <person name="Shafiuddin M."/>
            <person name="Mahmood N."/>
            <person name="Shommy N.S."/>
        </authorList>
    </citation>
    <scope>NUCLEOTIDE SEQUENCE [LARGE SCALE GENOMIC DNA]</scope>
    <source>
        <strain evidence="2">cv. O-4</strain>
    </source>
</reference>
<name>A0A1R3GEQ3_9ROSI</name>
<keyword evidence="2" id="KW-1185">Reference proteome</keyword>
<dbReference type="Proteomes" id="UP000187203">
    <property type="component" value="Unassembled WGS sequence"/>
</dbReference>
<dbReference type="EMBL" id="AWUE01022724">
    <property type="protein sequence ID" value="OMO56562.1"/>
    <property type="molecule type" value="Genomic_DNA"/>
</dbReference>
<protein>
    <submittedName>
        <fullName evidence="1">Uncharacterized protein</fullName>
    </submittedName>
</protein>
<evidence type="ECO:0000313" key="1">
    <source>
        <dbReference type="EMBL" id="OMO56562.1"/>
    </source>
</evidence>